<name>A0A9D5A2R6_PEA</name>
<dbReference type="AlphaFoldDB" id="A0A9D5A2R6"/>
<organism evidence="1 2">
    <name type="scientific">Pisum sativum</name>
    <name type="common">Garden pea</name>
    <name type="synonym">Lathyrus oleraceus</name>
    <dbReference type="NCBI Taxonomy" id="3888"/>
    <lineage>
        <taxon>Eukaryota</taxon>
        <taxon>Viridiplantae</taxon>
        <taxon>Streptophyta</taxon>
        <taxon>Embryophyta</taxon>
        <taxon>Tracheophyta</taxon>
        <taxon>Spermatophyta</taxon>
        <taxon>Magnoliopsida</taxon>
        <taxon>eudicotyledons</taxon>
        <taxon>Gunneridae</taxon>
        <taxon>Pentapetalae</taxon>
        <taxon>rosids</taxon>
        <taxon>fabids</taxon>
        <taxon>Fabales</taxon>
        <taxon>Fabaceae</taxon>
        <taxon>Papilionoideae</taxon>
        <taxon>50 kb inversion clade</taxon>
        <taxon>NPAAA clade</taxon>
        <taxon>Hologalegina</taxon>
        <taxon>IRL clade</taxon>
        <taxon>Fabeae</taxon>
        <taxon>Lathyrus</taxon>
    </lineage>
</organism>
<reference evidence="1 2" key="1">
    <citation type="journal article" date="2022" name="Nat. Genet.">
        <title>Improved pea reference genome and pan-genome highlight genomic features and evolutionary characteristics.</title>
        <authorList>
            <person name="Yang T."/>
            <person name="Liu R."/>
            <person name="Luo Y."/>
            <person name="Hu S."/>
            <person name="Wang D."/>
            <person name="Wang C."/>
            <person name="Pandey M.K."/>
            <person name="Ge S."/>
            <person name="Xu Q."/>
            <person name="Li N."/>
            <person name="Li G."/>
            <person name="Huang Y."/>
            <person name="Saxena R.K."/>
            <person name="Ji Y."/>
            <person name="Li M."/>
            <person name="Yan X."/>
            <person name="He Y."/>
            <person name="Liu Y."/>
            <person name="Wang X."/>
            <person name="Xiang C."/>
            <person name="Varshney R.K."/>
            <person name="Ding H."/>
            <person name="Gao S."/>
            <person name="Zong X."/>
        </authorList>
    </citation>
    <scope>NUCLEOTIDE SEQUENCE [LARGE SCALE GENOMIC DNA]</scope>
    <source>
        <strain evidence="1 2">cv. Zhongwan 6</strain>
    </source>
</reference>
<protein>
    <submittedName>
        <fullName evidence="1">Uncharacterized protein</fullName>
    </submittedName>
</protein>
<keyword evidence="2" id="KW-1185">Reference proteome</keyword>
<comment type="caution">
    <text evidence="1">The sequence shown here is derived from an EMBL/GenBank/DDBJ whole genome shotgun (WGS) entry which is preliminary data.</text>
</comment>
<dbReference type="EMBL" id="JAMSHJ010000006">
    <property type="protein sequence ID" value="KAI5393246.1"/>
    <property type="molecule type" value="Genomic_DNA"/>
</dbReference>
<accession>A0A9D5A2R6</accession>
<evidence type="ECO:0000313" key="2">
    <source>
        <dbReference type="Proteomes" id="UP001058974"/>
    </source>
</evidence>
<dbReference type="Proteomes" id="UP001058974">
    <property type="component" value="Chromosome 6"/>
</dbReference>
<proteinExistence type="predicted"/>
<dbReference type="Gramene" id="Psat06G0038700-T1">
    <property type="protein sequence ID" value="KAI5393246.1"/>
    <property type="gene ID" value="KIW84_060387"/>
</dbReference>
<sequence length="173" mass="20060">MIDYMEAEPEWWYQNSREEVEDENQSSGDDIGSLATTQSRRIQLPVARVVYPFIAESFIKSSLKEDFMEDQESNMKDIQNMVKSSQVLASPMVHSSSGNTFALKLLIKLQENNFLPWYQQMKARAHQFHVELRMINKGNKDISEYEIRIRAIVDSLLVVSDPISERDQVDVIL</sequence>
<evidence type="ECO:0000313" key="1">
    <source>
        <dbReference type="EMBL" id="KAI5393246.1"/>
    </source>
</evidence>
<gene>
    <name evidence="1" type="ORF">KIW84_060387</name>
</gene>